<gene>
    <name evidence="1" type="ordered locus">PH1356</name>
</gene>
<keyword evidence="2" id="KW-1185">Reference proteome</keyword>
<dbReference type="AlphaFoldDB" id="O59081"/>
<evidence type="ECO:0000313" key="1">
    <source>
        <dbReference type="EMBL" id="BAA30462.1"/>
    </source>
</evidence>
<protein>
    <submittedName>
        <fullName evidence="1">Uncharacterized protein</fullName>
    </submittedName>
</protein>
<name>O59081_PYRHO</name>
<dbReference type="Proteomes" id="UP000000752">
    <property type="component" value="Chromosome"/>
</dbReference>
<sequence>MSDSTLGHYRNRHGIHYLLDLLNRGHSRNATGLPYVCRNLVKGHYCNCTSLFSYSSLFRVGYIHYNSAFYHLCETPLQPLSSLFHNYFQLVHIKPPPYDLYQVKSLYKVFP</sequence>
<dbReference type="KEGG" id="pho:PH1356"/>
<proteinExistence type="predicted"/>
<dbReference type="EMBL" id="BA000001">
    <property type="protein sequence ID" value="BAA30462.1"/>
    <property type="molecule type" value="Genomic_DNA"/>
</dbReference>
<dbReference type="EnsemblBacteria" id="BAA30462">
    <property type="protein sequence ID" value="BAA30462"/>
    <property type="gene ID" value="BAA30462"/>
</dbReference>
<dbReference type="PIR" id="F71007">
    <property type="entry name" value="F71007"/>
</dbReference>
<organism evidence="1 2">
    <name type="scientific">Pyrococcus horikoshii (strain ATCC 700860 / DSM 12428 / JCM 9974 / NBRC 100139 / OT-3)</name>
    <dbReference type="NCBI Taxonomy" id="70601"/>
    <lineage>
        <taxon>Archaea</taxon>
        <taxon>Methanobacteriati</taxon>
        <taxon>Methanobacteriota</taxon>
        <taxon>Thermococci</taxon>
        <taxon>Thermococcales</taxon>
        <taxon>Thermococcaceae</taxon>
        <taxon>Pyrococcus</taxon>
    </lineage>
</organism>
<reference evidence="1 2" key="1">
    <citation type="journal article" date="1998" name="DNA Res.">
        <title>Complete sequence and gene organization of the genome of a hyper-thermophilic archaebacterium, Pyrococcus horikoshii OT3.</title>
        <authorList>
            <person name="Kawarabayasi Y."/>
            <person name="Sawada M."/>
            <person name="Horikawa H."/>
            <person name="Haikawa Y."/>
            <person name="Hino Y."/>
            <person name="Yamamoto S."/>
            <person name="Sekine M."/>
            <person name="Baba S."/>
            <person name="Kosugi H."/>
            <person name="Hosoyama A."/>
            <person name="Nagai Y."/>
            <person name="Sakai M."/>
            <person name="Ogura K."/>
            <person name="Otuka R."/>
            <person name="Nakazawa H."/>
            <person name="Takamiya M."/>
            <person name="Ohfuku Y."/>
            <person name="Funahashi T."/>
            <person name="Tanaka T."/>
            <person name="Kudoh Y."/>
            <person name="Yamazaki J."/>
            <person name="Kushida N."/>
            <person name="Oguchi A."/>
            <person name="Aoki K."/>
            <person name="Nakamura Y."/>
            <person name="Robb T.F."/>
            <person name="Horikoshi K."/>
            <person name="Masuchi Y."/>
            <person name="Shizuya H."/>
            <person name="Kikuchi H."/>
        </authorList>
    </citation>
    <scope>NUCLEOTIDE SEQUENCE [LARGE SCALE GENOMIC DNA]</scope>
    <source>
        <strain evidence="2">ATCC 700860 / DSM 12428 / JCM 9974 / NBRC 100139 / OT-3</strain>
    </source>
</reference>
<evidence type="ECO:0000313" key="2">
    <source>
        <dbReference type="Proteomes" id="UP000000752"/>
    </source>
</evidence>
<dbReference type="STRING" id="70601.gene:9378332"/>
<accession>O59081</accession>